<keyword evidence="1" id="KW-0812">Transmembrane</keyword>
<keyword evidence="1" id="KW-1133">Transmembrane helix</keyword>
<gene>
    <name evidence="3" type="ORF">MRY18106EAS_25030</name>
</gene>
<evidence type="ECO:0000259" key="2">
    <source>
        <dbReference type="Pfam" id="PF00487"/>
    </source>
</evidence>
<protein>
    <submittedName>
        <fullName evidence="3">Fatty acid desaturase</fullName>
    </submittedName>
</protein>
<dbReference type="GO" id="GO:0006629">
    <property type="term" value="P:lipid metabolic process"/>
    <property type="evidence" value="ECO:0007669"/>
    <property type="project" value="InterPro"/>
</dbReference>
<dbReference type="Pfam" id="PF00487">
    <property type="entry name" value="FA_desaturase"/>
    <property type="match status" value="1"/>
</dbReference>
<accession>A0A455W238</accession>
<reference evidence="3" key="1">
    <citation type="submission" date="2019-03" db="EMBL/GenBank/DDBJ databases">
        <title>Complete genome sequences of Enterobacter asburiae str. MRY18-106 isolated from a patient in Japan.</title>
        <authorList>
            <person name="Sekizuka T."/>
            <person name="Matsui M."/>
            <person name="Takara T."/>
            <person name="Uechi A."/>
            <person name="Harakuni M."/>
            <person name="Kimura T."/>
            <person name="Suzuki S."/>
            <person name="Kuroda M."/>
        </authorList>
    </citation>
    <scope>NUCLEOTIDE SEQUENCE</scope>
    <source>
        <strain evidence="3">MRY18-106</strain>
    </source>
</reference>
<feature type="transmembrane region" description="Helical" evidence="1">
    <location>
        <begin position="82"/>
        <end position="99"/>
    </location>
</feature>
<feature type="transmembrane region" description="Helical" evidence="1">
    <location>
        <begin position="184"/>
        <end position="202"/>
    </location>
</feature>
<dbReference type="AlphaFoldDB" id="A0A455W238"/>
<feature type="domain" description="Fatty acid desaturase" evidence="2">
    <location>
        <begin position="82"/>
        <end position="317"/>
    </location>
</feature>
<evidence type="ECO:0000256" key="1">
    <source>
        <dbReference type="SAM" id="Phobius"/>
    </source>
</evidence>
<organism evidence="3">
    <name type="scientific">Enterobacter asburiae</name>
    <dbReference type="NCBI Taxonomy" id="61645"/>
    <lineage>
        <taxon>Bacteria</taxon>
        <taxon>Pseudomonadati</taxon>
        <taxon>Pseudomonadota</taxon>
        <taxon>Gammaproteobacteria</taxon>
        <taxon>Enterobacterales</taxon>
        <taxon>Enterobacteriaceae</taxon>
        <taxon>Enterobacter</taxon>
        <taxon>Enterobacter cloacae complex</taxon>
    </lineage>
</organism>
<dbReference type="EMBL" id="AP019533">
    <property type="protein sequence ID" value="BBI95971.1"/>
    <property type="molecule type" value="Genomic_DNA"/>
</dbReference>
<dbReference type="CDD" id="cd03509">
    <property type="entry name" value="DesA_FADS-like"/>
    <property type="match status" value="1"/>
</dbReference>
<evidence type="ECO:0000313" key="3">
    <source>
        <dbReference type="EMBL" id="BBI95971.1"/>
    </source>
</evidence>
<dbReference type="InterPro" id="IPR005804">
    <property type="entry name" value="FA_desaturase_dom"/>
</dbReference>
<feature type="transmembrane region" description="Helical" evidence="1">
    <location>
        <begin position="111"/>
        <end position="129"/>
    </location>
</feature>
<keyword evidence="1" id="KW-0472">Membrane</keyword>
<proteinExistence type="predicted"/>
<name>A0A455W238_ENTAS</name>
<sequence length="350" mass="40704">MRFKFFVISGVIPDLQRIISGETASEGMSQRSSLYLHPQQREQIRHLASGFLWRSELPTWLLIITIYAGWFATLAFWQTLGLLPATLLLIGFTAWYMSLQHELIHGHPTRFAWLNQLFGTLPLAVWYPYGLYRDSHLAHHRHHSLTHPVDDPESYYFTDESWARFSPWQKRAIRARNTFAGRLMLAPLLDILQTLGSAAAAFRHLQLRAMSMWLVHVLLLVALFAWMTHTGFSPVWFVLAVSYPALALTKIRSFFEHRAADDPLARSVINEAGLFWRVLFLNLNYHSVHHDLPGVPWYGLKAIYQQNREAYQQRNHGFLVRGYGEWLRQFWVRPVDVTVHPGKQQGEGYE</sequence>